<feature type="compositionally biased region" description="Low complexity" evidence="1">
    <location>
        <begin position="725"/>
        <end position="744"/>
    </location>
</feature>
<feature type="compositionally biased region" description="Low complexity" evidence="1">
    <location>
        <begin position="583"/>
        <end position="598"/>
    </location>
</feature>
<keyword evidence="3" id="KW-1185">Reference proteome</keyword>
<feature type="compositionally biased region" description="Basic and acidic residues" evidence="1">
    <location>
        <begin position="823"/>
        <end position="837"/>
    </location>
</feature>
<feature type="compositionally biased region" description="Pro residues" evidence="1">
    <location>
        <begin position="532"/>
        <end position="542"/>
    </location>
</feature>
<protein>
    <submittedName>
        <fullName evidence="2">Uncharacterized protein</fullName>
    </submittedName>
</protein>
<evidence type="ECO:0000256" key="1">
    <source>
        <dbReference type="SAM" id="MobiDB-lite"/>
    </source>
</evidence>
<evidence type="ECO:0000313" key="2">
    <source>
        <dbReference type="EMBL" id="TFY81176.1"/>
    </source>
</evidence>
<sequence length="1135" mass="119699">MTSRSMRRKYGIPDHDQRPFNVAYTAARRAQEDSRRQKNRPLVQSEGEATATGRDIRGQKDYGTSKRFLVIYSHLNLGPFHFRIVKDRSHRAHQRPGFTFSLPIRPTWLQPVVTRSVRVHLHTGQEQNGAAQRYRRQTAVHRVGKVLWNVHRVHLRDGDKYSEQRVAQDVAPRKPKRLADSGEDGDLESNEGRYPDKRRRKVSTPITMDVEESIDEDMEVDRVSEMKLQGRGKKRDRAEAASTFEGDEDALTDEQDEDRAHRHRRRRHRKSSLQIRGQKRTRDMESMESIESEDDHRHSRRKMTQRVVVSAGSAESDESLEEDAQFSKDPLCKGRRIGEEWEAHGVQFKVGRNGERLRKVLVKEDRRKFNMPVDSAHPDRGVSVTVIAERWYTDEAYRRAKEQRELAWQDDNKAFAQPETPGDDSFYQDHNGKELLWKSPSTRGSPAPRRGPLVQSVATNVGLRITSLSQPQQPKRVGSLYKIAEMSPKPKPSKTYSRLEKQDLEADAMLRIRRKAEEEKAKKEAEARKALPSPPARAPEPKAPSITAPFLFAPPKPSEKPAEPSLPSISFPKPSEAPKITDKAAAAEPAKPAFGFPAPTVAGVDKTKAGEKALSPFSFAPPSAPKISTPAVAPAAPAAPPSGVPDFFGVKAAAGDQAGKAPATEKPAFSFAPPAPTGPSKPAFSFGQPAPSAQPTPAAAAPSAPGGLFGRPAKPTAGAAVSVFGKPAEPSKAPAAAAAPTPSTGGEGAAPKPKFDFGLAPKAPGAAAPPSAPAPPSAAPSFSFGAAKDTGAPVPTTPSFSFGPAKGTQPPAPSTPSFAFGAGKEKDSPMSTEKEKAPAAPSPFGAPQTTGGPFAFGSPMDAAKAPAAPSPFGAPTSQPSPFGPTDTTKSAFGGGFGAPSPFGAKPAEPSGAAPSPFGTSAFGGAATPKPAEQASSFFSFKPTEAPASVSSLTGRQSRSSSPASTRRGPRSVQASRSSGARGTSNIGGKTPTTESPTSFTFNAPDKSSQPSSGFSFSGAPSQPSGSSAPFSFSFGSGQGTTDAAKPSSPFGSPAPSPSTGPGAGGFGSGFGSAPATNMNMNTSGSMFGQQNGTANPAASNANPSPFGAQGTTPTAFGFGAPSSGSSSFSFGSQQK</sequence>
<feature type="compositionally biased region" description="Low complexity" evidence="1">
    <location>
        <begin position="898"/>
        <end position="907"/>
    </location>
</feature>
<feature type="compositionally biased region" description="Basic residues" evidence="1">
    <location>
        <begin position="261"/>
        <end position="271"/>
    </location>
</feature>
<feature type="compositionally biased region" description="Low complexity" evidence="1">
    <location>
        <begin position="990"/>
        <end position="1035"/>
    </location>
</feature>
<feature type="compositionally biased region" description="Low complexity" evidence="1">
    <location>
        <begin position="760"/>
        <end position="769"/>
    </location>
</feature>
<reference evidence="2 3" key="1">
    <citation type="submission" date="2019-02" db="EMBL/GenBank/DDBJ databases">
        <title>Genome sequencing of the rare red list fungi Hericium alpestre (H. flagellum).</title>
        <authorList>
            <person name="Buettner E."/>
            <person name="Kellner H."/>
        </authorList>
    </citation>
    <scope>NUCLEOTIDE SEQUENCE [LARGE SCALE GENOMIC DNA]</scope>
    <source>
        <strain evidence="2 3">DSM 108284</strain>
    </source>
</reference>
<accession>A0A4Z0A2A2</accession>
<feature type="region of interest" description="Disordered" evidence="1">
    <location>
        <begin position="159"/>
        <end position="306"/>
    </location>
</feature>
<dbReference type="EMBL" id="SFCI01000242">
    <property type="protein sequence ID" value="TFY81176.1"/>
    <property type="molecule type" value="Genomic_DNA"/>
</dbReference>
<name>A0A4Z0A2A2_9AGAM</name>
<feature type="region of interest" description="Disordered" evidence="1">
    <location>
        <begin position="1"/>
        <end position="58"/>
    </location>
</feature>
<feature type="region of interest" description="Disordered" evidence="1">
    <location>
        <begin position="409"/>
        <end position="598"/>
    </location>
</feature>
<dbReference type="Proteomes" id="UP000298061">
    <property type="component" value="Unassembled WGS sequence"/>
</dbReference>
<dbReference type="OrthoDB" id="9451547at2759"/>
<dbReference type="STRING" id="135208.A0A4Z0A2A2"/>
<feature type="compositionally biased region" description="Basic residues" evidence="1">
    <location>
        <begin position="1"/>
        <end position="10"/>
    </location>
</feature>
<feature type="compositionally biased region" description="Low complexity" evidence="1">
    <location>
        <begin position="948"/>
        <end position="961"/>
    </location>
</feature>
<feature type="compositionally biased region" description="Gly residues" evidence="1">
    <location>
        <begin position="1061"/>
        <end position="1070"/>
    </location>
</feature>
<feature type="compositionally biased region" description="Low complexity" evidence="1">
    <location>
        <begin position="1115"/>
        <end position="1135"/>
    </location>
</feature>
<gene>
    <name evidence="2" type="ORF">EWM64_g2837</name>
</gene>
<evidence type="ECO:0000313" key="3">
    <source>
        <dbReference type="Proteomes" id="UP000298061"/>
    </source>
</evidence>
<comment type="caution">
    <text evidence="2">The sequence shown here is derived from an EMBL/GenBank/DDBJ whole genome shotgun (WGS) entry which is preliminary data.</text>
</comment>
<feature type="compositionally biased region" description="Low complexity" evidence="1">
    <location>
        <begin position="779"/>
        <end position="788"/>
    </location>
</feature>
<feature type="compositionally biased region" description="Acidic residues" evidence="1">
    <location>
        <begin position="245"/>
        <end position="257"/>
    </location>
</feature>
<feature type="compositionally biased region" description="Polar residues" evidence="1">
    <location>
        <begin position="972"/>
        <end position="987"/>
    </location>
</feature>
<dbReference type="AlphaFoldDB" id="A0A4Z0A2A2"/>
<feature type="compositionally biased region" description="Acidic residues" evidence="1">
    <location>
        <begin position="209"/>
        <end position="219"/>
    </location>
</feature>
<feature type="compositionally biased region" description="Low complexity" evidence="1">
    <location>
        <begin position="688"/>
        <end position="705"/>
    </location>
</feature>
<organism evidence="2 3">
    <name type="scientific">Hericium alpestre</name>
    <dbReference type="NCBI Taxonomy" id="135208"/>
    <lineage>
        <taxon>Eukaryota</taxon>
        <taxon>Fungi</taxon>
        <taxon>Dikarya</taxon>
        <taxon>Basidiomycota</taxon>
        <taxon>Agaricomycotina</taxon>
        <taxon>Agaricomycetes</taxon>
        <taxon>Russulales</taxon>
        <taxon>Hericiaceae</taxon>
        <taxon>Hericium</taxon>
    </lineage>
</organism>
<feature type="region of interest" description="Disordered" evidence="1">
    <location>
        <begin position="656"/>
        <end position="1135"/>
    </location>
</feature>
<feature type="compositionally biased region" description="Polar residues" evidence="1">
    <location>
        <begin position="875"/>
        <end position="888"/>
    </location>
</feature>
<proteinExistence type="predicted"/>
<feature type="compositionally biased region" description="Polar residues" evidence="1">
    <location>
        <begin position="1077"/>
        <end position="1093"/>
    </location>
</feature>
<feature type="compositionally biased region" description="Basic and acidic residues" evidence="1">
    <location>
        <begin position="497"/>
        <end position="529"/>
    </location>
</feature>
<feature type="compositionally biased region" description="Low complexity" evidence="1">
    <location>
        <begin position="1094"/>
        <end position="1105"/>
    </location>
</feature>